<dbReference type="InterPro" id="IPR001279">
    <property type="entry name" value="Metallo-B-lactamas"/>
</dbReference>
<keyword evidence="7" id="KW-1185">Reference proteome</keyword>
<organism evidence="6 7">
    <name type="scientific">Halobacillus naozhouensis</name>
    <dbReference type="NCBI Taxonomy" id="554880"/>
    <lineage>
        <taxon>Bacteria</taxon>
        <taxon>Bacillati</taxon>
        <taxon>Bacillota</taxon>
        <taxon>Bacilli</taxon>
        <taxon>Bacillales</taxon>
        <taxon>Bacillaceae</taxon>
        <taxon>Halobacillus</taxon>
    </lineage>
</organism>
<sequence>METMKIGRATLTWLNGGVTHLDGGAMFGVVPRALWSRKYPVNEKNQIELRTDPILLQIDGQNLLIDSGIGEDKLTEKEKRNFGVLEDSNIEKSLEELGFTNKDIDTVLMTHLHFDHACGLTAWDEDELVPAYPNAKIYTSETEWNEMRNPNMRSKNTYWEANWKPVESLVHTFVSSIEVLPGLRMVHTSGHSDGHAIIIFEDGEETFIHMADIMPTHAHQNVLWALAYDDFPVTSVHEKKKWMDYGYSREAWYVFYHDAQYRAMKFDQKGEVIDQLSRIAHAYE</sequence>
<protein>
    <submittedName>
        <fullName evidence="6">MBL fold metallo-hydrolase</fullName>
    </submittedName>
</protein>
<comment type="similarity">
    <text evidence="1">Belongs to the metallo-beta-lactamase superfamily.</text>
</comment>
<dbReference type="SUPFAM" id="SSF56281">
    <property type="entry name" value="Metallo-hydrolase/oxidoreductase"/>
    <property type="match status" value="1"/>
</dbReference>
<evidence type="ECO:0000256" key="4">
    <source>
        <dbReference type="ARBA" id="ARBA00022833"/>
    </source>
</evidence>
<proteinExistence type="inferred from homology"/>
<evidence type="ECO:0000256" key="2">
    <source>
        <dbReference type="ARBA" id="ARBA00022723"/>
    </source>
</evidence>
<accession>A0ABY8ITY4</accession>
<gene>
    <name evidence="6" type="ORF">P9989_14220</name>
</gene>
<reference evidence="6 7" key="1">
    <citation type="submission" date="2023-04" db="EMBL/GenBank/DDBJ databases">
        <title>Genome sequence of Halobacillus naozhouensis KACC 21980.</title>
        <authorList>
            <person name="Kim S."/>
            <person name="Heo J."/>
            <person name="Kwon S.-W."/>
        </authorList>
    </citation>
    <scope>NUCLEOTIDE SEQUENCE [LARGE SCALE GENOMIC DNA]</scope>
    <source>
        <strain evidence="6 7">KCTC 13234</strain>
    </source>
</reference>
<dbReference type="CDD" id="cd07728">
    <property type="entry name" value="YtnP-like_MBL-fold"/>
    <property type="match status" value="1"/>
</dbReference>
<dbReference type="Proteomes" id="UP001221597">
    <property type="component" value="Chromosome"/>
</dbReference>
<keyword evidence="2" id="KW-0479">Metal-binding</keyword>
<dbReference type="Pfam" id="PF00753">
    <property type="entry name" value="Lactamase_B"/>
    <property type="match status" value="1"/>
</dbReference>
<evidence type="ECO:0000256" key="3">
    <source>
        <dbReference type="ARBA" id="ARBA00022801"/>
    </source>
</evidence>
<dbReference type="PANTHER" id="PTHR42978:SF6">
    <property type="entry name" value="QUORUM-QUENCHING LACTONASE YTNP-RELATED"/>
    <property type="match status" value="1"/>
</dbReference>
<dbReference type="PANTHER" id="PTHR42978">
    <property type="entry name" value="QUORUM-QUENCHING LACTONASE YTNP-RELATED-RELATED"/>
    <property type="match status" value="1"/>
</dbReference>
<name>A0ABY8ITY4_9BACI</name>
<evidence type="ECO:0000313" key="7">
    <source>
        <dbReference type="Proteomes" id="UP001221597"/>
    </source>
</evidence>
<dbReference type="RefSeq" id="WP_283075542.1">
    <property type="nucleotide sequence ID" value="NZ_CP121671.1"/>
</dbReference>
<evidence type="ECO:0000313" key="6">
    <source>
        <dbReference type="EMBL" id="WFT73533.1"/>
    </source>
</evidence>
<feature type="domain" description="Metallo-beta-lactamase" evidence="5">
    <location>
        <begin position="50"/>
        <end position="257"/>
    </location>
</feature>
<evidence type="ECO:0000256" key="1">
    <source>
        <dbReference type="ARBA" id="ARBA00007749"/>
    </source>
</evidence>
<dbReference type="InterPro" id="IPR036866">
    <property type="entry name" value="RibonucZ/Hydroxyglut_hydro"/>
</dbReference>
<evidence type="ECO:0000259" key="5">
    <source>
        <dbReference type="SMART" id="SM00849"/>
    </source>
</evidence>
<dbReference type="InterPro" id="IPR051013">
    <property type="entry name" value="MBL_superfamily_lactonases"/>
</dbReference>
<dbReference type="SMART" id="SM00849">
    <property type="entry name" value="Lactamase_B"/>
    <property type="match status" value="1"/>
</dbReference>
<dbReference type="Gene3D" id="3.60.15.10">
    <property type="entry name" value="Ribonuclease Z/Hydroxyacylglutathione hydrolase-like"/>
    <property type="match status" value="1"/>
</dbReference>
<keyword evidence="3" id="KW-0378">Hydrolase</keyword>
<dbReference type="EMBL" id="CP121671">
    <property type="protein sequence ID" value="WFT73533.1"/>
    <property type="molecule type" value="Genomic_DNA"/>
</dbReference>
<keyword evidence="4" id="KW-0862">Zinc</keyword>